<protein>
    <recommendedName>
        <fullName evidence="4">Lipoprotein</fullName>
    </recommendedName>
</protein>
<dbReference type="Proteomes" id="UP000009374">
    <property type="component" value="Unassembled WGS sequence"/>
</dbReference>
<keyword evidence="3" id="KW-1185">Reference proteome</keyword>
<evidence type="ECO:0000313" key="3">
    <source>
        <dbReference type="Proteomes" id="UP000009374"/>
    </source>
</evidence>
<dbReference type="PROSITE" id="PS51257">
    <property type="entry name" value="PROKAR_LIPOPROTEIN"/>
    <property type="match status" value="1"/>
</dbReference>
<accession>C6HWZ1</accession>
<feature type="transmembrane region" description="Helical" evidence="1">
    <location>
        <begin position="140"/>
        <end position="162"/>
    </location>
</feature>
<organism evidence="2 3">
    <name type="scientific">Leptospirillum ferrodiazotrophum</name>
    <dbReference type="NCBI Taxonomy" id="412449"/>
    <lineage>
        <taxon>Bacteria</taxon>
        <taxon>Pseudomonadati</taxon>
        <taxon>Nitrospirota</taxon>
        <taxon>Nitrospiria</taxon>
        <taxon>Nitrospirales</taxon>
        <taxon>Nitrospiraceae</taxon>
        <taxon>Leptospirillum</taxon>
    </lineage>
</organism>
<dbReference type="AlphaFoldDB" id="C6HWZ1"/>
<keyword evidence="1" id="KW-0472">Membrane</keyword>
<keyword evidence="1" id="KW-1133">Transmembrane helix</keyword>
<evidence type="ECO:0000313" key="2">
    <source>
        <dbReference type="EMBL" id="EES52876.1"/>
    </source>
</evidence>
<proteinExistence type="predicted"/>
<keyword evidence="1" id="KW-0812">Transmembrane</keyword>
<name>C6HWZ1_9BACT</name>
<gene>
    <name evidence="2" type="ORF">UBAL3_90980009</name>
</gene>
<reference evidence="2 3" key="1">
    <citation type="journal article" date="2009" name="Appl. Environ. Microbiol.">
        <title>Community genomic and proteomic analyses of chemoautotrophic iron-oxidizing "Leptospirillum rubarum" (Group II) and "Leptospirillum ferrodiazotrophum" (Group III) bacteria in acid mine drainage biofilms.</title>
        <authorList>
            <person name="Goltsman D.S."/>
            <person name="Denef V.J."/>
            <person name="Singer S.W."/>
            <person name="VerBerkmoes N.C."/>
            <person name="Lefsrud M."/>
            <person name="Mueller R.S."/>
            <person name="Dick G.J."/>
            <person name="Sun C.L."/>
            <person name="Wheeler K.E."/>
            <person name="Zemla A."/>
            <person name="Baker B.J."/>
            <person name="Hauser L."/>
            <person name="Land M."/>
            <person name="Shah M.B."/>
            <person name="Thelen M.P."/>
            <person name="Hettich R.L."/>
            <person name="Banfield J.F."/>
        </authorList>
    </citation>
    <scope>NUCLEOTIDE SEQUENCE [LARGE SCALE GENOMIC DNA]</scope>
</reference>
<sequence>MTDFRRQVRLFNATVFITLFAFLFVSCSSFYHFRPLSHPDPQALPVTRTIGDTGITLGIRSYHLAQDTHSLFGSHGLWREHVLPILLVVSSSHPGQTVHVEPNSIFLDYIGKSYRNISPAEAFDIAWQANVPYQNIKKTLYYTGLILFTIVTLGLGSMIWVLPTPFSQPTPSSSPFGRDLAYKAFPPKADILPNGKIGGLLYFNLPFNEALVKKAALSLQISVTYDDPKRPHQTYLVNLPLSSTGKSEVNPMVEMLKGFF</sequence>
<evidence type="ECO:0008006" key="4">
    <source>
        <dbReference type="Google" id="ProtNLM"/>
    </source>
</evidence>
<feature type="transmembrane region" description="Helical" evidence="1">
    <location>
        <begin position="12"/>
        <end position="33"/>
    </location>
</feature>
<dbReference type="EMBL" id="GG693872">
    <property type="protein sequence ID" value="EES52876.1"/>
    <property type="molecule type" value="Genomic_DNA"/>
</dbReference>
<evidence type="ECO:0000256" key="1">
    <source>
        <dbReference type="SAM" id="Phobius"/>
    </source>
</evidence>